<dbReference type="EMBL" id="QDKG01000004">
    <property type="protein sequence ID" value="PVH24892.1"/>
    <property type="molecule type" value="Genomic_DNA"/>
</dbReference>
<evidence type="ECO:0000313" key="3">
    <source>
        <dbReference type="EMBL" id="PVH24892.1"/>
    </source>
</evidence>
<dbReference type="InterPro" id="IPR025510">
    <property type="entry name" value="DUF4397"/>
</dbReference>
<reference evidence="3 4" key="1">
    <citation type="submission" date="2018-04" db="EMBL/GenBank/DDBJ databases">
        <title>Sphingobacterium cortibacter sp. nov.</title>
        <authorList>
            <person name="Li Y."/>
        </authorList>
    </citation>
    <scope>NUCLEOTIDE SEQUENCE [LARGE SCALE GENOMIC DNA]</scope>
    <source>
        <strain evidence="3 4">2c-3</strain>
    </source>
</reference>
<feature type="signal peptide" evidence="1">
    <location>
        <begin position="1"/>
        <end position="21"/>
    </location>
</feature>
<accession>A0A2T8HHU0</accession>
<gene>
    <name evidence="3" type="ORF">DC487_12310</name>
</gene>
<organism evidence="3 4">
    <name type="scientific">Sphingobacterium corticibacter</name>
    <dbReference type="NCBI Taxonomy" id="2171749"/>
    <lineage>
        <taxon>Bacteria</taxon>
        <taxon>Pseudomonadati</taxon>
        <taxon>Bacteroidota</taxon>
        <taxon>Sphingobacteriia</taxon>
        <taxon>Sphingobacteriales</taxon>
        <taxon>Sphingobacteriaceae</taxon>
        <taxon>Sphingobacterium</taxon>
    </lineage>
</organism>
<dbReference type="Pfam" id="PF14344">
    <property type="entry name" value="DUF4397"/>
    <property type="match status" value="1"/>
</dbReference>
<proteinExistence type="predicted"/>
<evidence type="ECO:0000259" key="2">
    <source>
        <dbReference type="Pfam" id="PF14344"/>
    </source>
</evidence>
<keyword evidence="4" id="KW-1185">Reference proteome</keyword>
<feature type="domain" description="DUF4397" evidence="2">
    <location>
        <begin position="39"/>
        <end position="154"/>
    </location>
</feature>
<keyword evidence="1" id="KW-0732">Signal</keyword>
<evidence type="ECO:0000256" key="1">
    <source>
        <dbReference type="SAM" id="SignalP"/>
    </source>
</evidence>
<feature type="chain" id="PRO_5015524710" description="DUF4397 domain-containing protein" evidence="1">
    <location>
        <begin position="22"/>
        <end position="235"/>
    </location>
</feature>
<name>A0A2T8HHU0_9SPHI</name>
<dbReference type="OrthoDB" id="9792011at2"/>
<comment type="caution">
    <text evidence="3">The sequence shown here is derived from an EMBL/GenBank/DDBJ whole genome shotgun (WGS) entry which is preliminary data.</text>
</comment>
<dbReference type="RefSeq" id="WP_116776272.1">
    <property type="nucleotide sequence ID" value="NZ_QDKG01000004.1"/>
</dbReference>
<dbReference type="Proteomes" id="UP000245627">
    <property type="component" value="Unassembled WGS sequence"/>
</dbReference>
<dbReference type="PROSITE" id="PS51257">
    <property type="entry name" value="PROKAR_LIPOPROTEIN"/>
    <property type="match status" value="1"/>
</dbReference>
<protein>
    <recommendedName>
        <fullName evidence="2">DUF4397 domain-containing protein</fullName>
    </recommendedName>
</protein>
<evidence type="ECO:0000313" key="4">
    <source>
        <dbReference type="Proteomes" id="UP000245627"/>
    </source>
</evidence>
<sequence length="235" mass="25748">MRKFCAFIAAVALLLASCNNNDLLSGQLSNDATNQMAVLAIFNGVSDSDQMEVFLNGERQNTTIDMLRYGEFMRHKTVYPGSKRLTLNVRYGNQTLSPPATDLNLAAGRNYSLLLTGGNPIQSTLVEDDLILPRSGQFKVRFVNTNPDGLTVSVGTSTDPVGFFRPLEAGKVSAFATYDLADYPLRFMTGGSIQKSHAFELKPANQGVYTIWLTGSLVAKDRNDQNALYTVIQHP</sequence>
<dbReference type="AlphaFoldDB" id="A0A2T8HHU0"/>